<dbReference type="Proteomes" id="UP000054538">
    <property type="component" value="Unassembled WGS sequence"/>
</dbReference>
<sequence length="62" mass="7061">MAYAIELDNGTIIEVLDLATDESNWKTYHNYILHVVEIKGLIQQYNGTDTKPIDTTVHELKA</sequence>
<evidence type="ECO:0000313" key="1">
    <source>
        <dbReference type="EMBL" id="KIK77470.1"/>
    </source>
</evidence>
<reference evidence="2" key="2">
    <citation type="submission" date="2015-01" db="EMBL/GenBank/DDBJ databases">
        <title>Evolutionary Origins and Diversification of the Mycorrhizal Mutualists.</title>
        <authorList>
            <consortium name="DOE Joint Genome Institute"/>
            <consortium name="Mycorrhizal Genomics Consortium"/>
            <person name="Kohler A."/>
            <person name="Kuo A."/>
            <person name="Nagy L.G."/>
            <person name="Floudas D."/>
            <person name="Copeland A."/>
            <person name="Barry K.W."/>
            <person name="Cichocki N."/>
            <person name="Veneault-Fourrey C."/>
            <person name="LaButti K."/>
            <person name="Lindquist E.A."/>
            <person name="Lipzen A."/>
            <person name="Lundell T."/>
            <person name="Morin E."/>
            <person name="Murat C."/>
            <person name="Riley R."/>
            <person name="Ohm R."/>
            <person name="Sun H."/>
            <person name="Tunlid A."/>
            <person name="Henrissat B."/>
            <person name="Grigoriev I.V."/>
            <person name="Hibbett D.S."/>
            <person name="Martin F."/>
        </authorList>
    </citation>
    <scope>NUCLEOTIDE SEQUENCE [LARGE SCALE GENOMIC DNA]</scope>
    <source>
        <strain evidence="2">Ve08.2h10</strain>
    </source>
</reference>
<dbReference type="OrthoDB" id="2961186at2759"/>
<dbReference type="HOGENOM" id="CLU_2904838_0_0_1"/>
<accession>A0A0D0DHI1</accession>
<dbReference type="EMBL" id="KN826975">
    <property type="protein sequence ID" value="KIK77470.1"/>
    <property type="molecule type" value="Genomic_DNA"/>
</dbReference>
<name>A0A0D0DHI1_9AGAM</name>
<proteinExistence type="predicted"/>
<organism evidence="1 2">
    <name type="scientific">Paxillus rubicundulus Ve08.2h10</name>
    <dbReference type="NCBI Taxonomy" id="930991"/>
    <lineage>
        <taxon>Eukaryota</taxon>
        <taxon>Fungi</taxon>
        <taxon>Dikarya</taxon>
        <taxon>Basidiomycota</taxon>
        <taxon>Agaricomycotina</taxon>
        <taxon>Agaricomycetes</taxon>
        <taxon>Agaricomycetidae</taxon>
        <taxon>Boletales</taxon>
        <taxon>Paxilineae</taxon>
        <taxon>Paxillaceae</taxon>
        <taxon>Paxillus</taxon>
    </lineage>
</organism>
<keyword evidence="2" id="KW-1185">Reference proteome</keyword>
<evidence type="ECO:0000313" key="2">
    <source>
        <dbReference type="Proteomes" id="UP000054538"/>
    </source>
</evidence>
<reference evidence="1 2" key="1">
    <citation type="submission" date="2014-04" db="EMBL/GenBank/DDBJ databases">
        <authorList>
            <consortium name="DOE Joint Genome Institute"/>
            <person name="Kuo A."/>
            <person name="Kohler A."/>
            <person name="Jargeat P."/>
            <person name="Nagy L.G."/>
            <person name="Floudas D."/>
            <person name="Copeland A."/>
            <person name="Barry K.W."/>
            <person name="Cichocki N."/>
            <person name="Veneault-Fourrey C."/>
            <person name="LaButti K."/>
            <person name="Lindquist E.A."/>
            <person name="Lipzen A."/>
            <person name="Lundell T."/>
            <person name="Morin E."/>
            <person name="Murat C."/>
            <person name="Sun H."/>
            <person name="Tunlid A."/>
            <person name="Henrissat B."/>
            <person name="Grigoriev I.V."/>
            <person name="Hibbett D.S."/>
            <person name="Martin F."/>
            <person name="Nordberg H.P."/>
            <person name="Cantor M.N."/>
            <person name="Hua S.X."/>
        </authorList>
    </citation>
    <scope>NUCLEOTIDE SEQUENCE [LARGE SCALE GENOMIC DNA]</scope>
    <source>
        <strain evidence="1 2">Ve08.2h10</strain>
    </source>
</reference>
<gene>
    <name evidence="1" type="ORF">PAXRUDRAFT_166733</name>
</gene>
<dbReference type="InParanoid" id="A0A0D0DHI1"/>
<dbReference type="AlphaFoldDB" id="A0A0D0DHI1"/>
<protein>
    <submittedName>
        <fullName evidence="1">Uncharacterized protein</fullName>
    </submittedName>
</protein>